<dbReference type="AlphaFoldDB" id="A0A154PDK3"/>
<organism evidence="1 2">
    <name type="scientific">Dufourea novaeangliae</name>
    <name type="common">Sweat bee</name>
    <dbReference type="NCBI Taxonomy" id="178035"/>
    <lineage>
        <taxon>Eukaryota</taxon>
        <taxon>Metazoa</taxon>
        <taxon>Ecdysozoa</taxon>
        <taxon>Arthropoda</taxon>
        <taxon>Hexapoda</taxon>
        <taxon>Insecta</taxon>
        <taxon>Pterygota</taxon>
        <taxon>Neoptera</taxon>
        <taxon>Endopterygota</taxon>
        <taxon>Hymenoptera</taxon>
        <taxon>Apocrita</taxon>
        <taxon>Aculeata</taxon>
        <taxon>Apoidea</taxon>
        <taxon>Anthophila</taxon>
        <taxon>Halictidae</taxon>
        <taxon>Rophitinae</taxon>
        <taxon>Dufourea</taxon>
    </lineage>
</organism>
<reference evidence="1 2" key="1">
    <citation type="submission" date="2015-07" db="EMBL/GenBank/DDBJ databases">
        <title>The genome of Dufourea novaeangliae.</title>
        <authorList>
            <person name="Pan H."/>
            <person name="Kapheim K."/>
        </authorList>
    </citation>
    <scope>NUCLEOTIDE SEQUENCE [LARGE SCALE GENOMIC DNA]</scope>
    <source>
        <strain evidence="1">0120121106</strain>
        <tissue evidence="1">Whole body</tissue>
    </source>
</reference>
<dbReference type="Proteomes" id="UP000076502">
    <property type="component" value="Unassembled WGS sequence"/>
</dbReference>
<gene>
    <name evidence="1" type="ORF">WN55_01023</name>
</gene>
<protein>
    <submittedName>
        <fullName evidence="1">Uncharacterized protein</fullName>
    </submittedName>
</protein>
<name>A0A154PDK3_DUFNO</name>
<evidence type="ECO:0000313" key="1">
    <source>
        <dbReference type="EMBL" id="KZC09986.1"/>
    </source>
</evidence>
<keyword evidence="2" id="KW-1185">Reference proteome</keyword>
<evidence type="ECO:0000313" key="2">
    <source>
        <dbReference type="Proteomes" id="UP000076502"/>
    </source>
</evidence>
<dbReference type="EMBL" id="KQ434879">
    <property type="protein sequence ID" value="KZC09986.1"/>
    <property type="molecule type" value="Genomic_DNA"/>
</dbReference>
<sequence>MSQMCVKLESLCVEIKKMKKKLNNMTTYRRSTTDQSMPLYDTVTTQQQYPLATKFPIPASRYM</sequence>
<proteinExistence type="predicted"/>
<accession>A0A154PDK3</accession>